<gene>
    <name evidence="2" type="ORF">CTAM01_11668</name>
</gene>
<feature type="region of interest" description="Disordered" evidence="1">
    <location>
        <begin position="1"/>
        <end position="27"/>
    </location>
</feature>
<feature type="region of interest" description="Disordered" evidence="1">
    <location>
        <begin position="325"/>
        <end position="381"/>
    </location>
</feature>
<organism evidence="2 3">
    <name type="scientific">Colletotrichum tamarilloi</name>
    <dbReference type="NCBI Taxonomy" id="1209934"/>
    <lineage>
        <taxon>Eukaryota</taxon>
        <taxon>Fungi</taxon>
        <taxon>Dikarya</taxon>
        <taxon>Ascomycota</taxon>
        <taxon>Pezizomycotina</taxon>
        <taxon>Sordariomycetes</taxon>
        <taxon>Hypocreomycetidae</taxon>
        <taxon>Glomerellales</taxon>
        <taxon>Glomerellaceae</taxon>
        <taxon>Colletotrichum</taxon>
        <taxon>Colletotrichum acutatum species complex</taxon>
    </lineage>
</organism>
<evidence type="ECO:0000313" key="3">
    <source>
        <dbReference type="Proteomes" id="UP001227543"/>
    </source>
</evidence>
<evidence type="ECO:0000313" key="2">
    <source>
        <dbReference type="EMBL" id="KAK1487822.1"/>
    </source>
</evidence>
<dbReference type="GeneID" id="85411917"/>
<sequence length="788" mass="87145">LTSRENSDHWIRSRHTRQPRDERDSREEDAILNRSMAWIRNRTPPRPPRQIYDGCAELRTLRITSCPAEEPHRRPSSGHGSRRWFLSSFLISYNSTGISYSCRLVDALSQQPESISFRFQPPLSMSLLLRFSSGLIVYSDTVANRLSTVGGNSLGQSSGPCTVVDVCSTAADALEGCPTFFDSLFSSLSSQLNRSHVQLSPAGVAVLQTPSRHLGPTLAQHTCSQWPVFKIDDVKVRHGLYNLLAVCGTGLYLLKPVAVALFAKWVPAALCPNENPSSQISGHSSTGWRAFSDLLARPPIPQLLRELYTAPGLYLKHLVYIPKSSTTGGGSEKTSGSGGVASGTDQSRRRKRATKSSGSTASSTTSRGRGGKRPRVAVAPKAKAVRKGRLFACHFYAHDTVAHACCRHYKFDEVRDIRRHLTEEGRGNHRQPIHCVICFSLFTTFAERSAHIRSRTCRPGVCDFDASGLNEDQIASIRGLKKSRGEDEKEFWFKIWDIVFPGEQRPASPYSDDVDELATRRRVAPRMAVGVQQLGLQFGWNDHVVQAVIRVLDNSWGPGPGVSPLPVEQHNYPHAANGIREPPTSPSFHPSRSSSRSVQNQVFPNFSPTAASLMSPPNSLGPTNITYIDESQPRSTFDPFQSSYQPFNAPRNSHQARAAHISYNLALMNHHGPGAQQHWTAHRTNTSGFRTNPMLNTTSPRVHYTAIGQAQAPFHSPEPGVNFSPQGLNQRQRTINPVITDTWARLLDEHTIAADNEGYQSPSNLLPPEHCECQREPGGSPKTCLLHY</sequence>
<accession>A0ABQ9QX33</accession>
<feature type="non-terminal residue" evidence="2">
    <location>
        <position position="1"/>
    </location>
</feature>
<feature type="compositionally biased region" description="Basic and acidic residues" evidence="1">
    <location>
        <begin position="1"/>
        <end position="11"/>
    </location>
</feature>
<feature type="compositionally biased region" description="Polar residues" evidence="1">
    <location>
        <begin position="598"/>
        <end position="626"/>
    </location>
</feature>
<feature type="compositionally biased region" description="Gly residues" evidence="1">
    <location>
        <begin position="327"/>
        <end position="341"/>
    </location>
</feature>
<proteinExistence type="predicted"/>
<dbReference type="PANTHER" id="PTHR38166">
    <property type="entry name" value="C2H2-TYPE DOMAIN-CONTAINING PROTEIN-RELATED"/>
    <property type="match status" value="1"/>
</dbReference>
<protein>
    <recommendedName>
        <fullName evidence="4">C2H2-type domain-containing protein</fullName>
    </recommendedName>
</protein>
<feature type="region of interest" description="Disordered" evidence="1">
    <location>
        <begin position="562"/>
        <end position="629"/>
    </location>
</feature>
<feature type="compositionally biased region" description="Low complexity" evidence="1">
    <location>
        <begin position="586"/>
        <end position="597"/>
    </location>
</feature>
<evidence type="ECO:0000256" key="1">
    <source>
        <dbReference type="SAM" id="MobiDB-lite"/>
    </source>
</evidence>
<reference evidence="2 3" key="1">
    <citation type="submission" date="2016-10" db="EMBL/GenBank/DDBJ databases">
        <title>The genome sequence of Colletotrichum fioriniae PJ7.</title>
        <authorList>
            <person name="Baroncelli R."/>
        </authorList>
    </citation>
    <scope>NUCLEOTIDE SEQUENCE [LARGE SCALE GENOMIC DNA]</scope>
    <source>
        <strain evidence="2 3">Tom-12</strain>
    </source>
</reference>
<comment type="caution">
    <text evidence="2">The sequence shown here is derived from an EMBL/GenBank/DDBJ whole genome shotgun (WGS) entry which is preliminary data.</text>
</comment>
<feature type="compositionally biased region" description="Low complexity" evidence="1">
    <location>
        <begin position="355"/>
        <end position="367"/>
    </location>
</feature>
<evidence type="ECO:0008006" key="4">
    <source>
        <dbReference type="Google" id="ProtNLM"/>
    </source>
</evidence>
<dbReference type="PANTHER" id="PTHR38166:SF1">
    <property type="entry name" value="C2H2-TYPE DOMAIN-CONTAINING PROTEIN"/>
    <property type="match status" value="1"/>
</dbReference>
<keyword evidence="3" id="KW-1185">Reference proteome</keyword>
<dbReference type="RefSeq" id="XP_060377720.1">
    <property type="nucleotide sequence ID" value="XM_060527679.1"/>
</dbReference>
<dbReference type="EMBL" id="MLFU01000064">
    <property type="protein sequence ID" value="KAK1487822.1"/>
    <property type="molecule type" value="Genomic_DNA"/>
</dbReference>
<feature type="compositionally biased region" description="Basic and acidic residues" evidence="1">
    <location>
        <begin position="18"/>
        <end position="27"/>
    </location>
</feature>
<name>A0ABQ9QX33_9PEZI</name>
<dbReference type="Proteomes" id="UP001227543">
    <property type="component" value="Unassembled WGS sequence"/>
</dbReference>